<dbReference type="Pfam" id="PF11716">
    <property type="entry name" value="MDMPI_N"/>
    <property type="match status" value="1"/>
</dbReference>
<dbReference type="InterPro" id="IPR017517">
    <property type="entry name" value="Maleyloyr_isom"/>
</dbReference>
<organism evidence="2 3">
    <name type="scientific">Planotetraspora phitsanulokensis</name>
    <dbReference type="NCBI Taxonomy" id="575192"/>
    <lineage>
        <taxon>Bacteria</taxon>
        <taxon>Bacillati</taxon>
        <taxon>Actinomycetota</taxon>
        <taxon>Actinomycetes</taxon>
        <taxon>Streptosporangiales</taxon>
        <taxon>Streptosporangiaceae</taxon>
        <taxon>Planotetraspora</taxon>
    </lineage>
</organism>
<reference evidence="2 3" key="1">
    <citation type="submission" date="2021-01" db="EMBL/GenBank/DDBJ databases">
        <title>Whole genome shotgun sequence of Planotetraspora phitsanulokensis NBRC 104273.</title>
        <authorList>
            <person name="Komaki H."/>
            <person name="Tamura T."/>
        </authorList>
    </citation>
    <scope>NUCLEOTIDE SEQUENCE [LARGE SCALE GENOMIC DNA]</scope>
    <source>
        <strain evidence="2 3">NBRC 104273</strain>
    </source>
</reference>
<name>A0A8J3UME6_9ACTN</name>
<proteinExistence type="predicted"/>
<sequence length="281" mass="29989">MVVNAVSMGMPDQLETTMTDRADHAIKVLRSELDELAALVGGFGPDDLARQSGAAEWDVSQVLSHLGSGAEISLAALEGASRGTGSPDFDFIKGVWARWDGMSRAQRAEEVISANEALVGRFEGLDPKTREDLRVELWFPAEAPDVAGFAAMRLSEFTHHLWDVKVAFDPAATLTAEALDLLIAGGDAFVGFLGKPEGLGGRHATVAVHTTSPERSFGLDVREAVAVVDVPSEPDAVLTAPAEWWLRLVSGRHAPEHTPAAVEITGDAVTLDDLRKVFPGF</sequence>
<comment type="caution">
    <text evidence="2">The sequence shown here is derived from an EMBL/GenBank/DDBJ whole genome shotgun (WGS) entry which is preliminary data.</text>
</comment>
<dbReference type="SUPFAM" id="SSF109854">
    <property type="entry name" value="DinB/YfiT-like putative metalloenzymes"/>
    <property type="match status" value="1"/>
</dbReference>
<dbReference type="Proteomes" id="UP000622547">
    <property type="component" value="Unassembled WGS sequence"/>
</dbReference>
<dbReference type="InterPro" id="IPR034660">
    <property type="entry name" value="DinB/YfiT-like"/>
</dbReference>
<dbReference type="NCBIfam" id="TIGR03083">
    <property type="entry name" value="maleylpyruvate isomerase family mycothiol-dependent enzyme"/>
    <property type="match status" value="1"/>
</dbReference>
<gene>
    <name evidence="2" type="ORF">Pph01_63880</name>
</gene>
<dbReference type="GO" id="GO:0046872">
    <property type="term" value="F:metal ion binding"/>
    <property type="evidence" value="ECO:0007669"/>
    <property type="project" value="InterPro"/>
</dbReference>
<dbReference type="AlphaFoldDB" id="A0A8J3UME6"/>
<protein>
    <recommendedName>
        <fullName evidence="1">Mycothiol-dependent maleylpyruvate isomerase metal-binding domain-containing protein</fullName>
    </recommendedName>
</protein>
<evidence type="ECO:0000259" key="1">
    <source>
        <dbReference type="Pfam" id="PF11716"/>
    </source>
</evidence>
<evidence type="ECO:0000313" key="3">
    <source>
        <dbReference type="Proteomes" id="UP000622547"/>
    </source>
</evidence>
<keyword evidence="3" id="KW-1185">Reference proteome</keyword>
<accession>A0A8J3UME6</accession>
<dbReference type="Gene3D" id="1.20.120.450">
    <property type="entry name" value="dinb family like domain"/>
    <property type="match status" value="1"/>
</dbReference>
<feature type="domain" description="Mycothiol-dependent maleylpyruvate isomerase metal-binding" evidence="1">
    <location>
        <begin position="29"/>
        <end position="164"/>
    </location>
</feature>
<dbReference type="EMBL" id="BOOP01000032">
    <property type="protein sequence ID" value="GII41385.1"/>
    <property type="molecule type" value="Genomic_DNA"/>
</dbReference>
<dbReference type="InterPro" id="IPR024344">
    <property type="entry name" value="MDMPI_metal-binding"/>
</dbReference>
<evidence type="ECO:0000313" key="2">
    <source>
        <dbReference type="EMBL" id="GII41385.1"/>
    </source>
</evidence>